<reference evidence="1" key="2">
    <citation type="journal article" date="2022" name="Res Sq">
        <title>Comparative Genomics Reveals Insights into the Divergent Evolution of Astigmatic Mites and Household Pest Adaptations.</title>
        <authorList>
            <person name="Xiong Q."/>
            <person name="Wan A.T.-Y."/>
            <person name="Liu X.-Y."/>
            <person name="Fung C.S.-H."/>
            <person name="Xiao X."/>
            <person name="Malainual N."/>
            <person name="Hou J."/>
            <person name="Wang L."/>
            <person name="Wang M."/>
            <person name="Yang K."/>
            <person name="Cui Y."/>
            <person name="Leung E."/>
            <person name="Nong W."/>
            <person name="Shin S.-K."/>
            <person name="Au S."/>
            <person name="Jeong K.Y."/>
            <person name="Chew F.T."/>
            <person name="Hui J."/>
            <person name="Leung T.F."/>
            <person name="Tungtrongchitr A."/>
            <person name="Zhong N."/>
            <person name="Liu Z."/>
            <person name="Tsui S."/>
        </authorList>
    </citation>
    <scope>NUCLEOTIDE SEQUENCE</scope>
    <source>
        <strain evidence="1">Derf</strain>
        <tissue evidence="1">Whole organism</tissue>
    </source>
</reference>
<comment type="caution">
    <text evidence="1">The sequence shown here is derived from an EMBL/GenBank/DDBJ whole genome shotgun (WGS) entry which is preliminary data.</text>
</comment>
<name>A0A922KX67_DERFA</name>
<dbReference type="Proteomes" id="UP000790347">
    <property type="component" value="Unassembled WGS sequence"/>
</dbReference>
<proteinExistence type="predicted"/>
<protein>
    <submittedName>
        <fullName evidence="1">Uncharacterized protein</fullName>
    </submittedName>
</protein>
<dbReference type="AlphaFoldDB" id="A0A922KX67"/>
<reference evidence="1" key="1">
    <citation type="submission" date="2013-05" db="EMBL/GenBank/DDBJ databases">
        <authorList>
            <person name="Yim A.K.Y."/>
            <person name="Chan T.F."/>
            <person name="Ji K.M."/>
            <person name="Liu X.Y."/>
            <person name="Zhou J.W."/>
            <person name="Li R.Q."/>
            <person name="Yang K.Y."/>
            <person name="Li J."/>
            <person name="Li M."/>
            <person name="Law P.T.W."/>
            <person name="Wu Y.L."/>
            <person name="Cai Z.L."/>
            <person name="Qin H."/>
            <person name="Bao Y."/>
            <person name="Leung R.K.K."/>
            <person name="Ng P.K.S."/>
            <person name="Zou J."/>
            <person name="Zhong X.J."/>
            <person name="Ran P.X."/>
            <person name="Zhong N.S."/>
            <person name="Liu Z.G."/>
            <person name="Tsui S.K.W."/>
        </authorList>
    </citation>
    <scope>NUCLEOTIDE SEQUENCE</scope>
    <source>
        <strain evidence="1">Derf</strain>
        <tissue evidence="1">Whole organism</tissue>
    </source>
</reference>
<organism evidence="1 2">
    <name type="scientific">Dermatophagoides farinae</name>
    <name type="common">American house dust mite</name>
    <dbReference type="NCBI Taxonomy" id="6954"/>
    <lineage>
        <taxon>Eukaryota</taxon>
        <taxon>Metazoa</taxon>
        <taxon>Ecdysozoa</taxon>
        <taxon>Arthropoda</taxon>
        <taxon>Chelicerata</taxon>
        <taxon>Arachnida</taxon>
        <taxon>Acari</taxon>
        <taxon>Acariformes</taxon>
        <taxon>Sarcoptiformes</taxon>
        <taxon>Astigmata</taxon>
        <taxon>Psoroptidia</taxon>
        <taxon>Analgoidea</taxon>
        <taxon>Pyroglyphidae</taxon>
        <taxon>Dermatophagoidinae</taxon>
        <taxon>Dermatophagoides</taxon>
    </lineage>
</organism>
<dbReference type="EMBL" id="ASGP02000006">
    <property type="protein sequence ID" value="KAH9501484.1"/>
    <property type="molecule type" value="Genomic_DNA"/>
</dbReference>
<evidence type="ECO:0000313" key="1">
    <source>
        <dbReference type="EMBL" id="KAH9501484.1"/>
    </source>
</evidence>
<evidence type="ECO:0000313" key="2">
    <source>
        <dbReference type="Proteomes" id="UP000790347"/>
    </source>
</evidence>
<sequence length="82" mass="9547">MAEHPIHIELIKCNKHYLTLNLGKHNSSLKIIFNESKKRLDLLFSRFCILNSELVVLSLTCHFLDCELVVLGRICLFLDCEF</sequence>
<accession>A0A922KX67</accession>
<keyword evidence="2" id="KW-1185">Reference proteome</keyword>
<gene>
    <name evidence="1" type="ORF">DERF_012329</name>
</gene>